<name>A0A8S5NMY6_9CAUD</name>
<evidence type="ECO:0000313" key="1">
    <source>
        <dbReference type="EMBL" id="DAD95719.1"/>
    </source>
</evidence>
<reference evidence="1" key="1">
    <citation type="journal article" date="2021" name="Proc. Natl. Acad. Sci. U.S.A.">
        <title>A Catalog of Tens of Thousands of Viruses from Human Metagenomes Reveals Hidden Associations with Chronic Diseases.</title>
        <authorList>
            <person name="Tisza M.J."/>
            <person name="Buck C.B."/>
        </authorList>
    </citation>
    <scope>NUCLEOTIDE SEQUENCE</scope>
    <source>
        <strain evidence="1">CtkOm7</strain>
    </source>
</reference>
<protein>
    <submittedName>
        <fullName evidence="1">Uncharacterized protein</fullName>
    </submittedName>
</protein>
<dbReference type="EMBL" id="BK015199">
    <property type="protein sequence ID" value="DAD95719.1"/>
    <property type="molecule type" value="Genomic_DNA"/>
</dbReference>
<organism evidence="1">
    <name type="scientific">Myoviridae sp. ctkOm7</name>
    <dbReference type="NCBI Taxonomy" id="2826690"/>
    <lineage>
        <taxon>Viruses</taxon>
        <taxon>Duplodnaviria</taxon>
        <taxon>Heunggongvirae</taxon>
        <taxon>Uroviricota</taxon>
        <taxon>Caudoviricetes</taxon>
    </lineage>
</organism>
<proteinExistence type="predicted"/>
<accession>A0A8S5NMY6</accession>
<sequence length="98" mass="11402">MNNSSIKSRLAKLQQKGGSFPDVLRWIAEGRIYDELADTERARYAAYWSTTPSVLEELELAATGTLHKPLERRPKPPTQEEHREIIKELERMVYGRFE</sequence>